<dbReference type="InterPro" id="IPR000524">
    <property type="entry name" value="Tscrpt_reg_HTH_GntR"/>
</dbReference>
<dbReference type="InterPro" id="IPR036388">
    <property type="entry name" value="WH-like_DNA-bd_sf"/>
</dbReference>
<gene>
    <name evidence="5" type="ORF">GCM10019016_129940</name>
</gene>
<dbReference type="PRINTS" id="PR00035">
    <property type="entry name" value="HTHGNTR"/>
</dbReference>
<evidence type="ECO:0000313" key="6">
    <source>
        <dbReference type="Proteomes" id="UP001501455"/>
    </source>
</evidence>
<proteinExistence type="predicted"/>
<keyword evidence="3" id="KW-0804">Transcription</keyword>
<evidence type="ECO:0000256" key="1">
    <source>
        <dbReference type="ARBA" id="ARBA00023015"/>
    </source>
</evidence>
<dbReference type="SUPFAM" id="SSF46785">
    <property type="entry name" value="Winged helix' DNA-binding domain"/>
    <property type="match status" value="1"/>
</dbReference>
<comment type="caution">
    <text evidence="5">The sequence shown here is derived from an EMBL/GenBank/DDBJ whole genome shotgun (WGS) entry which is preliminary data.</text>
</comment>
<keyword evidence="1" id="KW-0805">Transcription regulation</keyword>
<dbReference type="EMBL" id="BAAAXF010000086">
    <property type="protein sequence ID" value="GAA3505880.1"/>
    <property type="molecule type" value="Genomic_DNA"/>
</dbReference>
<evidence type="ECO:0000259" key="4">
    <source>
        <dbReference type="PROSITE" id="PS50949"/>
    </source>
</evidence>
<dbReference type="Gene3D" id="1.10.10.10">
    <property type="entry name" value="Winged helix-like DNA-binding domain superfamily/Winged helix DNA-binding domain"/>
    <property type="match status" value="1"/>
</dbReference>
<name>A0ABP6UG73_9ACTN</name>
<sequence>MWTVGLPVDRKRYVPVVAGRGGESGGGGREAQRVADELRARIGHVYPLHSFLPAQRALAVELGVSRDTVQRALRELVNEGWIESRRGSGSRVVKVQRIQSSTAKATRVRGQVTLAPFISEAFEQPEVTLDVYTLTSESLDAHIRLQSERIRGGFISPQRITLRMLLPDPSLPLPYPRVKEDPDDSRMRTRLRLITETHTASLVGALRDLQTEGLVPSVDVHVRHAPLTPTFKLYLFNAVEALHGVYEVIERPLELEDGEVVTALDVLGLGATLTHHVKDPADPGAPGTVFVDSMHQWFDSVWNHLSA</sequence>
<keyword evidence="2" id="KW-0238">DNA-binding</keyword>
<dbReference type="Proteomes" id="UP001501455">
    <property type="component" value="Unassembled WGS sequence"/>
</dbReference>
<evidence type="ECO:0000313" key="5">
    <source>
        <dbReference type="EMBL" id="GAA3505880.1"/>
    </source>
</evidence>
<dbReference type="CDD" id="cd07377">
    <property type="entry name" value="WHTH_GntR"/>
    <property type="match status" value="1"/>
</dbReference>
<dbReference type="SMART" id="SM00345">
    <property type="entry name" value="HTH_GNTR"/>
    <property type="match status" value="1"/>
</dbReference>
<organism evidence="5 6">
    <name type="scientific">Streptomyces prasinosporus</name>
    <dbReference type="NCBI Taxonomy" id="68256"/>
    <lineage>
        <taxon>Bacteria</taxon>
        <taxon>Bacillati</taxon>
        <taxon>Actinomycetota</taxon>
        <taxon>Actinomycetes</taxon>
        <taxon>Kitasatosporales</taxon>
        <taxon>Streptomycetaceae</taxon>
        <taxon>Streptomyces</taxon>
        <taxon>Streptomyces albogriseolus group</taxon>
    </lineage>
</organism>
<evidence type="ECO:0000256" key="2">
    <source>
        <dbReference type="ARBA" id="ARBA00023125"/>
    </source>
</evidence>
<keyword evidence="6" id="KW-1185">Reference proteome</keyword>
<dbReference type="InterPro" id="IPR050679">
    <property type="entry name" value="Bact_HTH_transcr_reg"/>
</dbReference>
<reference evidence="6" key="1">
    <citation type="journal article" date="2019" name="Int. J. Syst. Evol. Microbiol.">
        <title>The Global Catalogue of Microorganisms (GCM) 10K type strain sequencing project: providing services to taxonomists for standard genome sequencing and annotation.</title>
        <authorList>
            <consortium name="The Broad Institute Genomics Platform"/>
            <consortium name="The Broad Institute Genome Sequencing Center for Infectious Disease"/>
            <person name="Wu L."/>
            <person name="Ma J."/>
        </authorList>
    </citation>
    <scope>NUCLEOTIDE SEQUENCE [LARGE SCALE GENOMIC DNA]</scope>
    <source>
        <strain evidence="6">JCM 4816</strain>
    </source>
</reference>
<protein>
    <submittedName>
        <fullName evidence="5">GntR family transcriptional regulator</fullName>
    </submittedName>
</protein>
<evidence type="ECO:0000256" key="3">
    <source>
        <dbReference type="ARBA" id="ARBA00023163"/>
    </source>
</evidence>
<accession>A0ABP6UG73</accession>
<dbReference type="PROSITE" id="PS50949">
    <property type="entry name" value="HTH_GNTR"/>
    <property type="match status" value="1"/>
</dbReference>
<dbReference type="PANTHER" id="PTHR44846">
    <property type="entry name" value="MANNOSYL-D-GLYCERATE TRANSPORT/METABOLISM SYSTEM REPRESSOR MNGR-RELATED"/>
    <property type="match status" value="1"/>
</dbReference>
<dbReference type="Pfam" id="PF00392">
    <property type="entry name" value="GntR"/>
    <property type="match status" value="1"/>
</dbReference>
<dbReference type="InterPro" id="IPR036390">
    <property type="entry name" value="WH_DNA-bd_sf"/>
</dbReference>
<feature type="domain" description="HTH gntR-type" evidence="4">
    <location>
        <begin position="28"/>
        <end position="95"/>
    </location>
</feature>